<dbReference type="GO" id="GO:0005952">
    <property type="term" value="C:cAMP-dependent protein kinase complex"/>
    <property type="evidence" value="ECO:0007669"/>
    <property type="project" value="InterPro"/>
</dbReference>
<proteinExistence type="predicted"/>
<feature type="non-terminal residue" evidence="2">
    <location>
        <position position="95"/>
    </location>
</feature>
<dbReference type="InterPro" id="IPR014710">
    <property type="entry name" value="RmlC-like_jellyroll"/>
</dbReference>
<dbReference type="PRINTS" id="PR00103">
    <property type="entry name" value="CAMPKINASE"/>
</dbReference>
<protein>
    <recommendedName>
        <fullName evidence="1">Cyclic nucleotide-binding domain-containing protein</fullName>
    </recommendedName>
</protein>
<gene>
    <name evidence="2" type="ORF">METZ01_LOCUS405301</name>
</gene>
<name>A0A382W0Z7_9ZZZZ</name>
<dbReference type="CDD" id="cd00038">
    <property type="entry name" value="CAP_ED"/>
    <property type="match status" value="1"/>
</dbReference>
<dbReference type="GO" id="GO:0005829">
    <property type="term" value="C:cytosol"/>
    <property type="evidence" value="ECO:0007669"/>
    <property type="project" value="TreeGrafter"/>
</dbReference>
<dbReference type="InterPro" id="IPR050503">
    <property type="entry name" value="cAMP-dep_PK_reg_su-like"/>
</dbReference>
<organism evidence="2">
    <name type="scientific">marine metagenome</name>
    <dbReference type="NCBI Taxonomy" id="408172"/>
    <lineage>
        <taxon>unclassified sequences</taxon>
        <taxon>metagenomes</taxon>
        <taxon>ecological metagenomes</taxon>
    </lineage>
</organism>
<dbReference type="Pfam" id="PF00027">
    <property type="entry name" value="cNMP_binding"/>
    <property type="match status" value="1"/>
</dbReference>
<sequence>MRVENTKILYFKKGQTILEEGDTSREAYIVNSGKVAIVKNDDIIATLGQNEIFGELGWLQHIPRSATVMAVEDVSLRVIKAEDAPLFMEHNPKAL</sequence>
<dbReference type="SUPFAM" id="SSF51206">
    <property type="entry name" value="cAMP-binding domain-like"/>
    <property type="match status" value="1"/>
</dbReference>
<dbReference type="PANTHER" id="PTHR11635">
    <property type="entry name" value="CAMP-DEPENDENT PROTEIN KINASE REGULATORY CHAIN"/>
    <property type="match status" value="1"/>
</dbReference>
<evidence type="ECO:0000259" key="1">
    <source>
        <dbReference type="PROSITE" id="PS50042"/>
    </source>
</evidence>
<accession>A0A382W0Z7</accession>
<dbReference type="PROSITE" id="PS50042">
    <property type="entry name" value="CNMP_BINDING_3"/>
    <property type="match status" value="1"/>
</dbReference>
<dbReference type="InterPro" id="IPR018490">
    <property type="entry name" value="cNMP-bd_dom_sf"/>
</dbReference>
<dbReference type="GO" id="GO:0034236">
    <property type="term" value="F:protein kinase A catalytic subunit binding"/>
    <property type="evidence" value="ECO:0007669"/>
    <property type="project" value="TreeGrafter"/>
</dbReference>
<evidence type="ECO:0000313" key="2">
    <source>
        <dbReference type="EMBL" id="SVD52447.1"/>
    </source>
</evidence>
<dbReference type="AlphaFoldDB" id="A0A382W0Z7"/>
<reference evidence="2" key="1">
    <citation type="submission" date="2018-05" db="EMBL/GenBank/DDBJ databases">
        <authorList>
            <person name="Lanie J.A."/>
            <person name="Ng W.-L."/>
            <person name="Kazmierczak K.M."/>
            <person name="Andrzejewski T.M."/>
            <person name="Davidsen T.M."/>
            <person name="Wayne K.J."/>
            <person name="Tettelin H."/>
            <person name="Glass J.I."/>
            <person name="Rusch D."/>
            <person name="Podicherti R."/>
            <person name="Tsui H.-C.T."/>
            <person name="Winkler M.E."/>
        </authorList>
    </citation>
    <scope>NUCLEOTIDE SEQUENCE</scope>
</reference>
<dbReference type="GO" id="GO:0004862">
    <property type="term" value="F:cAMP-dependent protein kinase inhibitor activity"/>
    <property type="evidence" value="ECO:0007669"/>
    <property type="project" value="TreeGrafter"/>
</dbReference>
<dbReference type="Gene3D" id="2.60.120.10">
    <property type="entry name" value="Jelly Rolls"/>
    <property type="match status" value="1"/>
</dbReference>
<dbReference type="InterPro" id="IPR000595">
    <property type="entry name" value="cNMP-bd_dom"/>
</dbReference>
<dbReference type="EMBL" id="UINC01156177">
    <property type="protein sequence ID" value="SVD52447.1"/>
    <property type="molecule type" value="Genomic_DNA"/>
</dbReference>
<dbReference type="GO" id="GO:0030552">
    <property type="term" value="F:cAMP binding"/>
    <property type="evidence" value="ECO:0007669"/>
    <property type="project" value="TreeGrafter"/>
</dbReference>
<feature type="domain" description="Cyclic nucleotide-binding" evidence="1">
    <location>
        <begin position="10"/>
        <end position="79"/>
    </location>
</feature>
<dbReference type="PANTHER" id="PTHR11635:SF152">
    <property type="entry name" value="CAMP-DEPENDENT PROTEIN KINASE TYPE I REGULATORY SUBUNIT-RELATED"/>
    <property type="match status" value="1"/>
</dbReference>